<protein>
    <recommendedName>
        <fullName evidence="1">KIB1-4 beta-propeller domain-containing protein</fullName>
    </recommendedName>
</protein>
<dbReference type="PANTHER" id="PTHR33127:SF5">
    <property type="entry name" value="TRANSMEMBRANE PROTEIN"/>
    <property type="match status" value="1"/>
</dbReference>
<name>A0AAV2GJN4_9ROSI</name>
<evidence type="ECO:0000313" key="2">
    <source>
        <dbReference type="EMBL" id="CAL1410349.1"/>
    </source>
</evidence>
<dbReference type="AlphaFoldDB" id="A0AAV2GJN4"/>
<reference evidence="2 3" key="1">
    <citation type="submission" date="2024-04" db="EMBL/GenBank/DDBJ databases">
        <authorList>
            <person name="Fracassetti M."/>
        </authorList>
    </citation>
    <scope>NUCLEOTIDE SEQUENCE [LARGE SCALE GENOMIC DNA]</scope>
</reference>
<evidence type="ECO:0000259" key="1">
    <source>
        <dbReference type="Pfam" id="PF03478"/>
    </source>
</evidence>
<proteinExistence type="predicted"/>
<dbReference type="Proteomes" id="UP001497516">
    <property type="component" value="Chromosome 9"/>
</dbReference>
<gene>
    <name evidence="2" type="ORF">LTRI10_LOCUS49776</name>
</gene>
<organism evidence="2 3">
    <name type="scientific">Linum trigynum</name>
    <dbReference type="NCBI Taxonomy" id="586398"/>
    <lineage>
        <taxon>Eukaryota</taxon>
        <taxon>Viridiplantae</taxon>
        <taxon>Streptophyta</taxon>
        <taxon>Embryophyta</taxon>
        <taxon>Tracheophyta</taxon>
        <taxon>Spermatophyta</taxon>
        <taxon>Magnoliopsida</taxon>
        <taxon>eudicotyledons</taxon>
        <taxon>Gunneridae</taxon>
        <taxon>Pentapetalae</taxon>
        <taxon>rosids</taxon>
        <taxon>fabids</taxon>
        <taxon>Malpighiales</taxon>
        <taxon>Linaceae</taxon>
        <taxon>Linum</taxon>
    </lineage>
</organism>
<feature type="domain" description="KIB1-4 beta-propeller" evidence="1">
    <location>
        <begin position="55"/>
        <end position="323"/>
    </location>
</feature>
<evidence type="ECO:0000313" key="3">
    <source>
        <dbReference type="Proteomes" id="UP001497516"/>
    </source>
</evidence>
<accession>A0AAV2GJN4</accession>
<keyword evidence="3" id="KW-1185">Reference proteome</keyword>
<dbReference type="EMBL" id="OZ034822">
    <property type="protein sequence ID" value="CAL1410349.1"/>
    <property type="molecule type" value="Genomic_DNA"/>
</dbReference>
<dbReference type="InterPro" id="IPR005174">
    <property type="entry name" value="KIB1-4_b-propeller"/>
</dbReference>
<dbReference type="Pfam" id="PF03478">
    <property type="entry name" value="Beta-prop_KIB1-4"/>
    <property type="match status" value="1"/>
</dbReference>
<sequence length="360" mass="42264">MFTNIAKKLIDCRSFRTCCRTLKSVIPLPPPPYPWFFYFKHYKGNLNFQDLMYGHTHEKQVDDSLSTAEVVFSKKCWLVMTMMKRMANPELDPDLPVRLHITFYNPFTKEARTVPEMVPYPCSPSSFGISAPPTSPDCCVIAMWEDLLKEVVFSFMRLEDQCWHFFLRPHDQHEFQPSYHNTPVFLDDKFYFLDKARRLGVFSYGRGYGSEFTWTWDVYDWKLLDKVGEQAEHLRDEPGLELEYLVECGGEILAVLVTDFGEFVRVYKFDQEHEGWLEVEDLGSHMLFVSRTSCFSRVEEVDGTGNKIYFSRVSTKQQSVMFYSLDTRKYQTFNSKDHAMEDFQPTSEVCLSGWIETALR</sequence>
<dbReference type="PANTHER" id="PTHR33127">
    <property type="entry name" value="TRANSMEMBRANE PROTEIN"/>
    <property type="match status" value="1"/>
</dbReference>